<dbReference type="Proteomes" id="UP000662904">
    <property type="component" value="Chromosome"/>
</dbReference>
<dbReference type="GO" id="GO:0005886">
    <property type="term" value="C:plasma membrane"/>
    <property type="evidence" value="ECO:0007669"/>
    <property type="project" value="TreeGrafter"/>
</dbReference>
<dbReference type="PROSITE" id="PS00211">
    <property type="entry name" value="ABC_TRANSPORTER_1"/>
    <property type="match status" value="1"/>
</dbReference>
<name>A0A8A0RIJ7_9FIRM</name>
<dbReference type="EMBL" id="CP059066">
    <property type="protein sequence ID" value="QSQ08043.1"/>
    <property type="molecule type" value="Genomic_DNA"/>
</dbReference>
<dbReference type="GO" id="GO:0098796">
    <property type="term" value="C:membrane protein complex"/>
    <property type="evidence" value="ECO:0007669"/>
    <property type="project" value="UniProtKB-ARBA"/>
</dbReference>
<evidence type="ECO:0000313" key="5">
    <source>
        <dbReference type="EMBL" id="QSQ08043.1"/>
    </source>
</evidence>
<dbReference type="InterPro" id="IPR003593">
    <property type="entry name" value="AAA+_ATPase"/>
</dbReference>
<dbReference type="FunFam" id="3.40.50.300:FF:000032">
    <property type="entry name" value="Export ABC transporter ATP-binding protein"/>
    <property type="match status" value="1"/>
</dbReference>
<dbReference type="EC" id="3.6.3.-" evidence="5"/>
<dbReference type="AlphaFoldDB" id="A0A8A0RIJ7"/>
<dbReference type="InterPro" id="IPR017871">
    <property type="entry name" value="ABC_transporter-like_CS"/>
</dbReference>
<evidence type="ECO:0000256" key="3">
    <source>
        <dbReference type="ARBA" id="ARBA00022840"/>
    </source>
</evidence>
<dbReference type="SUPFAM" id="SSF52540">
    <property type="entry name" value="P-loop containing nucleoside triphosphate hydrolases"/>
    <property type="match status" value="1"/>
</dbReference>
<dbReference type="RefSeq" id="WP_277817228.1">
    <property type="nucleotide sequence ID" value="NZ_CP059066.1"/>
</dbReference>
<evidence type="ECO:0000259" key="4">
    <source>
        <dbReference type="PROSITE" id="PS50893"/>
    </source>
</evidence>
<organism evidence="5 6">
    <name type="scientific">Koleobacter methoxysyntrophicus</name>
    <dbReference type="NCBI Taxonomy" id="2751313"/>
    <lineage>
        <taxon>Bacteria</taxon>
        <taxon>Bacillati</taxon>
        <taxon>Bacillota</taxon>
        <taxon>Clostridia</taxon>
        <taxon>Koleobacterales</taxon>
        <taxon>Koleobacteraceae</taxon>
        <taxon>Koleobacter</taxon>
    </lineage>
</organism>
<evidence type="ECO:0000256" key="2">
    <source>
        <dbReference type="ARBA" id="ARBA00022741"/>
    </source>
</evidence>
<keyword evidence="3 5" id="KW-0067">ATP-binding</keyword>
<keyword evidence="2" id="KW-0547">Nucleotide-binding</keyword>
<dbReference type="InterPro" id="IPR003439">
    <property type="entry name" value="ABC_transporter-like_ATP-bd"/>
</dbReference>
<keyword evidence="6" id="KW-1185">Reference proteome</keyword>
<keyword evidence="5" id="KW-0378">Hydrolase</keyword>
<evidence type="ECO:0000256" key="1">
    <source>
        <dbReference type="ARBA" id="ARBA00022448"/>
    </source>
</evidence>
<accession>A0A8A0RIJ7</accession>
<reference evidence="5" key="1">
    <citation type="submission" date="2020-07" db="EMBL/GenBank/DDBJ databases">
        <title>Koleobacter methoxysyntrophicus gen. nov., sp. nov., a novel anaerobic bacterium isolated from deep subsurface oil field and proposal of Koleobacterales ord. nov. in the phylum Firmicutes.</title>
        <authorList>
            <person name="Sakamoto S."/>
            <person name="Tamaki H."/>
        </authorList>
    </citation>
    <scope>NUCLEOTIDE SEQUENCE</scope>
    <source>
        <strain evidence="5">NRmbB1</strain>
    </source>
</reference>
<gene>
    <name evidence="5" type="primary">yknY_2</name>
    <name evidence="5" type="ORF">H0A61_00363</name>
</gene>
<dbReference type="GO" id="GO:0016887">
    <property type="term" value="F:ATP hydrolysis activity"/>
    <property type="evidence" value="ECO:0007669"/>
    <property type="project" value="InterPro"/>
</dbReference>
<feature type="domain" description="ABC transporter" evidence="4">
    <location>
        <begin position="4"/>
        <end position="236"/>
    </location>
</feature>
<dbReference type="PANTHER" id="PTHR24220:SF86">
    <property type="entry name" value="ABC TRANSPORTER ABCH.1"/>
    <property type="match status" value="1"/>
</dbReference>
<dbReference type="Pfam" id="PF00005">
    <property type="entry name" value="ABC_tran"/>
    <property type="match status" value="1"/>
</dbReference>
<dbReference type="Gene3D" id="3.40.50.300">
    <property type="entry name" value="P-loop containing nucleotide triphosphate hydrolases"/>
    <property type="match status" value="1"/>
</dbReference>
<protein>
    <submittedName>
        <fullName evidence="5">Putative ABC transporter ATP-binding protein YknY</fullName>
        <ecNumber evidence="5">3.6.3.-</ecNumber>
    </submittedName>
</protein>
<dbReference type="CDD" id="cd03255">
    <property type="entry name" value="ABC_MJ0796_LolCDE_FtsE"/>
    <property type="match status" value="1"/>
</dbReference>
<dbReference type="InterPro" id="IPR017911">
    <property type="entry name" value="MacB-like_ATP-bd"/>
</dbReference>
<dbReference type="InterPro" id="IPR027417">
    <property type="entry name" value="P-loop_NTPase"/>
</dbReference>
<proteinExistence type="predicted"/>
<dbReference type="PANTHER" id="PTHR24220">
    <property type="entry name" value="IMPORT ATP-BINDING PROTEIN"/>
    <property type="match status" value="1"/>
</dbReference>
<dbReference type="SMART" id="SM00382">
    <property type="entry name" value="AAA"/>
    <property type="match status" value="1"/>
</dbReference>
<dbReference type="GO" id="GO:0022857">
    <property type="term" value="F:transmembrane transporter activity"/>
    <property type="evidence" value="ECO:0007669"/>
    <property type="project" value="TreeGrafter"/>
</dbReference>
<dbReference type="InterPro" id="IPR015854">
    <property type="entry name" value="ABC_transpr_LolD-like"/>
</dbReference>
<dbReference type="PROSITE" id="PS50893">
    <property type="entry name" value="ABC_TRANSPORTER_2"/>
    <property type="match status" value="1"/>
</dbReference>
<sequence length="236" mass="26129">MSLLKLSNIRHTYKNGKIEVNVLKGIDLSIEEGEFVSIMGPSGSGKSTLLNIIGCLDKPTSGTYEIAGKRVEKLSDGQLADLRNQFIGFVFQSFHLLHDLDALANVELPLIYRGIGARERHRRAVAALESVGLGERLHHRPSQLSGGEQQRVAIARAIVGEPAVILADEPTGALDTNTGKNIMAIFQRLNKEQGITIVQVTHEVDIAHYGRRIFHLRDGEIERHEVLDHKSQEVYT</sequence>
<evidence type="ECO:0000313" key="6">
    <source>
        <dbReference type="Proteomes" id="UP000662904"/>
    </source>
</evidence>
<dbReference type="GO" id="GO:0005524">
    <property type="term" value="F:ATP binding"/>
    <property type="evidence" value="ECO:0007669"/>
    <property type="project" value="UniProtKB-KW"/>
</dbReference>
<keyword evidence="1" id="KW-0813">Transport</keyword>
<dbReference type="KEGG" id="kme:H0A61_00363"/>